<gene>
    <name evidence="8" type="ORF">BLEM_2283</name>
</gene>
<evidence type="ECO:0000313" key="8">
    <source>
        <dbReference type="EMBL" id="OZG59266.1"/>
    </source>
</evidence>
<dbReference type="AlphaFoldDB" id="A0A261FKC9"/>
<dbReference type="Gene3D" id="1.20.120.920">
    <property type="entry name" value="CRISPR-associated endonuclease Cas1, C-terminal domain"/>
    <property type="match status" value="1"/>
</dbReference>
<dbReference type="GO" id="GO:0004519">
    <property type="term" value="F:endonuclease activity"/>
    <property type="evidence" value="ECO:0007669"/>
    <property type="project" value="UniProtKB-KW"/>
</dbReference>
<dbReference type="Pfam" id="PF01867">
    <property type="entry name" value="Cas_Cas1"/>
    <property type="match status" value="1"/>
</dbReference>
<evidence type="ECO:0000313" key="9">
    <source>
        <dbReference type="Proteomes" id="UP000216352"/>
    </source>
</evidence>
<keyword evidence="3 8" id="KW-0255">Endonuclease</keyword>
<name>A0A261FKC9_9BIFI</name>
<comment type="caution">
    <text evidence="8">The sequence shown here is derived from an EMBL/GenBank/DDBJ whole genome shotgun (WGS) entry which is preliminary data.</text>
</comment>
<dbReference type="STRING" id="1603886.GCA_001895165_02298"/>
<sequence>MQNAWRVIDCTELEGRITYVRGRVSIQPTNADSPTEVPLAQTAVMLLGLKANCSTAALYELAKYGVSVILCDWRSVPISAMHSWSETHTYVTARHIAQSQMSLPRKKNAWARIVQNKIRGQAACLDSQHIDGGGLLRGIAAQVRSGDPANVEGYAAREYWKRVFPRDHEFTRAPGSGLGRNAQLDYAYMVL</sequence>
<evidence type="ECO:0000256" key="2">
    <source>
        <dbReference type="ARBA" id="ARBA00022723"/>
    </source>
</evidence>
<dbReference type="Gene3D" id="3.100.10.20">
    <property type="entry name" value="CRISPR-associated endonuclease Cas1, N-terminal domain"/>
    <property type="match status" value="1"/>
</dbReference>
<evidence type="ECO:0000256" key="1">
    <source>
        <dbReference type="ARBA" id="ARBA00022722"/>
    </source>
</evidence>
<keyword evidence="5" id="KW-0460">Magnesium</keyword>
<dbReference type="GO" id="GO:0043571">
    <property type="term" value="P:maintenance of CRISPR repeat elements"/>
    <property type="evidence" value="ECO:0007669"/>
    <property type="project" value="InterPro"/>
</dbReference>
<keyword evidence="6" id="KW-0051">Antiviral defense</keyword>
<evidence type="ECO:0000256" key="3">
    <source>
        <dbReference type="ARBA" id="ARBA00022759"/>
    </source>
</evidence>
<keyword evidence="2" id="KW-0479">Metal-binding</keyword>
<dbReference type="GO" id="GO:0003677">
    <property type="term" value="F:DNA binding"/>
    <property type="evidence" value="ECO:0007669"/>
    <property type="project" value="UniProtKB-KW"/>
</dbReference>
<keyword evidence="4" id="KW-0378">Hydrolase</keyword>
<dbReference type="Proteomes" id="UP000216352">
    <property type="component" value="Unassembled WGS sequence"/>
</dbReference>
<evidence type="ECO:0000256" key="5">
    <source>
        <dbReference type="ARBA" id="ARBA00022842"/>
    </source>
</evidence>
<reference evidence="8 9" key="1">
    <citation type="journal article" date="2017" name="BMC Genomics">
        <title>Comparative genomic and phylogenomic analyses of the Bifidobacteriaceae family.</title>
        <authorList>
            <person name="Lugli G.A."/>
            <person name="Milani C."/>
            <person name="Turroni F."/>
            <person name="Duranti S."/>
            <person name="Mancabelli L."/>
            <person name="Mangifesta M."/>
            <person name="Ferrario C."/>
            <person name="Modesto M."/>
            <person name="Mattarelli P."/>
            <person name="Jiri K."/>
            <person name="van Sinderen D."/>
            <person name="Ventura M."/>
        </authorList>
    </citation>
    <scope>NUCLEOTIDE SEQUENCE [LARGE SCALE GENOMIC DNA]</scope>
    <source>
        <strain evidence="8 9">DSM 28807</strain>
    </source>
</reference>
<dbReference type="GO" id="GO:0046872">
    <property type="term" value="F:metal ion binding"/>
    <property type="evidence" value="ECO:0007669"/>
    <property type="project" value="UniProtKB-KW"/>
</dbReference>
<proteinExistence type="predicted"/>
<dbReference type="InterPro" id="IPR042206">
    <property type="entry name" value="CRISPR-assoc_Cas1_C"/>
</dbReference>
<dbReference type="GO" id="GO:0016787">
    <property type="term" value="F:hydrolase activity"/>
    <property type="evidence" value="ECO:0007669"/>
    <property type="project" value="UniProtKB-KW"/>
</dbReference>
<evidence type="ECO:0000256" key="6">
    <source>
        <dbReference type="ARBA" id="ARBA00023118"/>
    </source>
</evidence>
<dbReference type="InterPro" id="IPR042211">
    <property type="entry name" value="CRISPR-assoc_Cas1_N"/>
</dbReference>
<dbReference type="EMBL" id="MWWX01000023">
    <property type="protein sequence ID" value="OZG59266.1"/>
    <property type="molecule type" value="Genomic_DNA"/>
</dbReference>
<evidence type="ECO:0000256" key="4">
    <source>
        <dbReference type="ARBA" id="ARBA00022801"/>
    </source>
</evidence>
<keyword evidence="9" id="KW-1185">Reference proteome</keyword>
<accession>A0A261FKC9</accession>
<organism evidence="8 9">
    <name type="scientific">Bifidobacterium lemurum</name>
    <dbReference type="NCBI Taxonomy" id="1603886"/>
    <lineage>
        <taxon>Bacteria</taxon>
        <taxon>Bacillati</taxon>
        <taxon>Actinomycetota</taxon>
        <taxon>Actinomycetes</taxon>
        <taxon>Bifidobacteriales</taxon>
        <taxon>Bifidobacteriaceae</taxon>
        <taxon>Bifidobacterium</taxon>
    </lineage>
</organism>
<dbReference type="InterPro" id="IPR002729">
    <property type="entry name" value="CRISPR-assoc_Cas1"/>
</dbReference>
<protein>
    <submittedName>
        <fullName evidence="8">Type II CRISPR-associated endonuclease Cas1</fullName>
    </submittedName>
</protein>
<keyword evidence="7" id="KW-0238">DNA-binding</keyword>
<keyword evidence="1" id="KW-0540">Nuclease</keyword>
<evidence type="ECO:0000256" key="7">
    <source>
        <dbReference type="ARBA" id="ARBA00023125"/>
    </source>
</evidence>
<dbReference type="GO" id="GO:0051607">
    <property type="term" value="P:defense response to virus"/>
    <property type="evidence" value="ECO:0007669"/>
    <property type="project" value="UniProtKB-KW"/>
</dbReference>